<evidence type="ECO:0000313" key="3">
    <source>
        <dbReference type="Proteomes" id="UP001519332"/>
    </source>
</evidence>
<dbReference type="EMBL" id="JAGINW010000001">
    <property type="protein sequence ID" value="MBP2321874.1"/>
    <property type="molecule type" value="Genomic_DNA"/>
</dbReference>
<organism evidence="2 3">
    <name type="scientific">Kibdelosporangium banguiense</name>
    <dbReference type="NCBI Taxonomy" id="1365924"/>
    <lineage>
        <taxon>Bacteria</taxon>
        <taxon>Bacillati</taxon>
        <taxon>Actinomycetota</taxon>
        <taxon>Actinomycetes</taxon>
        <taxon>Pseudonocardiales</taxon>
        <taxon>Pseudonocardiaceae</taxon>
        <taxon>Kibdelosporangium</taxon>
    </lineage>
</organism>
<keyword evidence="3" id="KW-1185">Reference proteome</keyword>
<protein>
    <recommendedName>
        <fullName evidence="1">DUF1707 domain-containing protein</fullName>
    </recommendedName>
</protein>
<evidence type="ECO:0000259" key="1">
    <source>
        <dbReference type="Pfam" id="PF08044"/>
    </source>
</evidence>
<reference evidence="2 3" key="1">
    <citation type="submission" date="2021-03" db="EMBL/GenBank/DDBJ databases">
        <title>Sequencing the genomes of 1000 actinobacteria strains.</title>
        <authorList>
            <person name="Klenk H.-P."/>
        </authorList>
    </citation>
    <scope>NUCLEOTIDE SEQUENCE [LARGE SCALE GENOMIC DNA]</scope>
    <source>
        <strain evidence="2 3">DSM 46670</strain>
    </source>
</reference>
<accession>A0ABS4TC16</accession>
<dbReference type="Proteomes" id="UP001519332">
    <property type="component" value="Unassembled WGS sequence"/>
</dbReference>
<dbReference type="Pfam" id="PF08044">
    <property type="entry name" value="DUF1707"/>
    <property type="match status" value="1"/>
</dbReference>
<comment type="caution">
    <text evidence="2">The sequence shown here is derived from an EMBL/GenBank/DDBJ whole genome shotgun (WGS) entry which is preliminary data.</text>
</comment>
<feature type="domain" description="DUF1707" evidence="1">
    <location>
        <begin position="12"/>
        <end position="63"/>
    </location>
</feature>
<proteinExistence type="predicted"/>
<dbReference type="InterPro" id="IPR012551">
    <property type="entry name" value="DUF1707_SHOCT-like"/>
</dbReference>
<dbReference type="PANTHER" id="PTHR40763:SF5">
    <property type="entry name" value="MEMBRANE PROTEIN"/>
    <property type="match status" value="1"/>
</dbReference>
<name>A0ABS4TC16_9PSEU</name>
<dbReference type="RefSeq" id="WP_307855039.1">
    <property type="nucleotide sequence ID" value="NZ_JAGINW010000001.1"/>
</dbReference>
<gene>
    <name evidence="2" type="ORF">JOF56_002259</name>
</gene>
<dbReference type="PANTHER" id="PTHR40763">
    <property type="entry name" value="MEMBRANE PROTEIN-RELATED"/>
    <property type="match status" value="1"/>
</dbReference>
<evidence type="ECO:0000313" key="2">
    <source>
        <dbReference type="EMBL" id="MBP2321874.1"/>
    </source>
</evidence>
<sequence length="209" mass="22927">MTEPPVDPRDFRVSDDERNHVVSLLQKAIGQGLITLDEFATRTDAALAAKTRSELNAVLVDLPGLVRTDAPATEPAGPQRLELRSNMTKLTRTGRWVVPPELVVHSTMSGCVLDFTVAKIDHDVVVIECEVHAAHVKLVLPPESTVDTDSLRVSAGKLSNKVRRGRQGRPHFVVRGTVLGGVVQVKRPWAIRIGPFVVQFPLKVLRDSD</sequence>